<feature type="compositionally biased region" description="Basic and acidic residues" evidence="2">
    <location>
        <begin position="466"/>
        <end position="477"/>
    </location>
</feature>
<dbReference type="SUPFAM" id="SSF110857">
    <property type="entry name" value="Gamma-glutamyl cyclotransferase-like"/>
    <property type="match status" value="1"/>
</dbReference>
<feature type="region of interest" description="Disordered" evidence="2">
    <location>
        <begin position="48"/>
        <end position="85"/>
    </location>
</feature>
<dbReference type="Gene3D" id="3.10.490.10">
    <property type="entry name" value="Gamma-glutamyl cyclotransferase-like"/>
    <property type="match status" value="1"/>
</dbReference>
<name>K1Q2W1_MAGGI</name>
<feature type="compositionally biased region" description="Basic and acidic residues" evidence="2">
    <location>
        <begin position="448"/>
        <end position="460"/>
    </location>
</feature>
<feature type="compositionally biased region" description="Basic and acidic residues" evidence="2">
    <location>
        <begin position="1"/>
        <end position="15"/>
    </location>
</feature>
<dbReference type="AlphaFoldDB" id="K1Q2W1"/>
<dbReference type="HOGENOM" id="CLU_265833_0_0_1"/>
<feature type="coiled-coil region" evidence="1">
    <location>
        <begin position="735"/>
        <end position="762"/>
    </location>
</feature>
<feature type="compositionally biased region" description="Basic residues" evidence="2">
    <location>
        <begin position="59"/>
        <end position="71"/>
    </location>
</feature>
<protein>
    <submittedName>
        <fullName evidence="3">Uncharacterized protein</fullName>
    </submittedName>
</protein>
<gene>
    <name evidence="3" type="ORF">CGI_10013621</name>
</gene>
<dbReference type="InterPro" id="IPR013024">
    <property type="entry name" value="GGCT-like"/>
</dbReference>
<feature type="region of interest" description="Disordered" evidence="2">
    <location>
        <begin position="1"/>
        <end position="31"/>
    </location>
</feature>
<feature type="compositionally biased region" description="Basic and acidic residues" evidence="2">
    <location>
        <begin position="496"/>
        <end position="522"/>
    </location>
</feature>
<reference evidence="3" key="1">
    <citation type="journal article" date="2012" name="Nature">
        <title>The oyster genome reveals stress adaptation and complexity of shell formation.</title>
        <authorList>
            <person name="Zhang G."/>
            <person name="Fang X."/>
            <person name="Guo X."/>
            <person name="Li L."/>
            <person name="Luo R."/>
            <person name="Xu F."/>
            <person name="Yang P."/>
            <person name="Zhang L."/>
            <person name="Wang X."/>
            <person name="Qi H."/>
            <person name="Xiong Z."/>
            <person name="Que H."/>
            <person name="Xie Y."/>
            <person name="Holland P.W."/>
            <person name="Paps J."/>
            <person name="Zhu Y."/>
            <person name="Wu F."/>
            <person name="Chen Y."/>
            <person name="Wang J."/>
            <person name="Peng C."/>
            <person name="Meng J."/>
            <person name="Yang L."/>
            <person name="Liu J."/>
            <person name="Wen B."/>
            <person name="Zhang N."/>
            <person name="Huang Z."/>
            <person name="Zhu Q."/>
            <person name="Feng Y."/>
            <person name="Mount A."/>
            <person name="Hedgecock D."/>
            <person name="Xu Z."/>
            <person name="Liu Y."/>
            <person name="Domazet-Loso T."/>
            <person name="Du Y."/>
            <person name="Sun X."/>
            <person name="Zhang S."/>
            <person name="Liu B."/>
            <person name="Cheng P."/>
            <person name="Jiang X."/>
            <person name="Li J."/>
            <person name="Fan D."/>
            <person name="Wang W."/>
            <person name="Fu W."/>
            <person name="Wang T."/>
            <person name="Wang B."/>
            <person name="Zhang J."/>
            <person name="Peng Z."/>
            <person name="Li Y."/>
            <person name="Li N."/>
            <person name="Wang J."/>
            <person name="Chen M."/>
            <person name="He Y."/>
            <person name="Tan F."/>
            <person name="Song X."/>
            <person name="Zheng Q."/>
            <person name="Huang R."/>
            <person name="Yang H."/>
            <person name="Du X."/>
            <person name="Chen L."/>
            <person name="Yang M."/>
            <person name="Gaffney P.M."/>
            <person name="Wang S."/>
            <person name="Luo L."/>
            <person name="She Z."/>
            <person name="Ming Y."/>
            <person name="Huang W."/>
            <person name="Zhang S."/>
            <person name="Huang B."/>
            <person name="Zhang Y."/>
            <person name="Qu T."/>
            <person name="Ni P."/>
            <person name="Miao G."/>
            <person name="Wang J."/>
            <person name="Wang Q."/>
            <person name="Steinberg C.E."/>
            <person name="Wang H."/>
            <person name="Li N."/>
            <person name="Qian L."/>
            <person name="Zhang G."/>
            <person name="Li Y."/>
            <person name="Yang H."/>
            <person name="Liu X."/>
            <person name="Wang J."/>
            <person name="Yin Y."/>
            <person name="Wang J."/>
        </authorList>
    </citation>
    <scope>NUCLEOTIDE SEQUENCE [LARGE SCALE GENOMIC DNA]</scope>
    <source>
        <strain evidence="3">05x7-T-G4-1.051#20</strain>
    </source>
</reference>
<feature type="compositionally biased region" description="Basic and acidic residues" evidence="2">
    <location>
        <begin position="540"/>
        <end position="583"/>
    </location>
</feature>
<evidence type="ECO:0000313" key="3">
    <source>
        <dbReference type="EMBL" id="EKC23200.1"/>
    </source>
</evidence>
<feature type="region of interest" description="Disordered" evidence="2">
    <location>
        <begin position="197"/>
        <end position="227"/>
    </location>
</feature>
<dbReference type="InParanoid" id="K1Q2W1"/>
<feature type="compositionally biased region" description="Polar residues" evidence="2">
    <location>
        <begin position="612"/>
        <end position="626"/>
    </location>
</feature>
<evidence type="ECO:0000256" key="1">
    <source>
        <dbReference type="SAM" id="Coils"/>
    </source>
</evidence>
<feature type="compositionally biased region" description="Low complexity" evidence="2">
    <location>
        <begin position="598"/>
        <end position="611"/>
    </location>
</feature>
<feature type="region of interest" description="Disordered" evidence="2">
    <location>
        <begin position="125"/>
        <end position="145"/>
    </location>
</feature>
<keyword evidence="1" id="KW-0175">Coiled coil</keyword>
<accession>K1Q2W1</accession>
<proteinExistence type="predicted"/>
<evidence type="ECO:0000256" key="2">
    <source>
        <dbReference type="SAM" id="MobiDB-lite"/>
    </source>
</evidence>
<dbReference type="EMBL" id="JH819065">
    <property type="protein sequence ID" value="EKC23200.1"/>
    <property type="molecule type" value="Genomic_DNA"/>
</dbReference>
<feature type="compositionally biased region" description="Low complexity" evidence="2">
    <location>
        <begin position="644"/>
        <end position="663"/>
    </location>
</feature>
<dbReference type="CDD" id="cd06661">
    <property type="entry name" value="GGCT_like"/>
    <property type="match status" value="1"/>
</dbReference>
<feature type="region of interest" description="Disordered" evidence="2">
    <location>
        <begin position="837"/>
        <end position="884"/>
    </location>
</feature>
<feature type="region of interest" description="Disordered" evidence="2">
    <location>
        <begin position="341"/>
        <end position="378"/>
    </location>
</feature>
<sequence length="1153" mass="129539">MTDQERRTRVDDLSPKRSVAQGSSAKSDHVVDINLDLDPDLMLEVDIPLDNTDRTPSTHSRRTSARTKSGSRKVMSAGNDKNCQSARSHVYIKTRARPMKPHETEPFLCIDNISPDKLQLMAEREANCASKSGSRKDSRSKTPVISTNQNFPFWATAKSPYSSPIPPRSSSRCGARTPSSMMFLSPNPASRANQHVKSPFKHAVPKKKDFDDSSTFSERSHVRTPASELKERTAVATYCVGRVLNKEKEKSEQKKAQGKLLKGKWISCYKRQLCLWSCALVTNSDCCTQSHRILLEVWDNETRSHASPPNNRTLTRRRELIQRIPNVHEFLYERPRTVESIHRTSVASSLDENRELKDDEETPPDTSRLSPIDSDVNMPVAPPASMATTYKMVDGTLQPTPTPRNLTELQSTSTRENFLKKGDSSSNFNDNTSKRLEPDNTMMTTFEEPERSGTPEDRSKFVRFADGIHPEKPSKELTEEEIQNENVMEVEVTIKNQDKKEKEEKGKSSCKTEDIGNVKKKDDEEDPYGEGSKGPNGNKTAKEINRSEGSGKSKGTERSDENKENYGKQRSGDHQPSKDELKIETTQLLASSEPLKKSGTSTHYTLLSSSHEGSTPSVLNIQTVIHGSSIHHLVGPESPHRSRSPSPSRSPTRASSRSQTPSSVKSKADKSNKLIRPSSANQQTRKQRRVSRESHSSADTLTARKSKVYFEGEKPPRQSVFVETEGNDGVSVGLKEDRALTFEEIEAELNALKEDIEERRKFEDVDKISIDDDSDDDSLMDEVNVDLICLPTNNEQENVQEDMSDYNMLLDVYRKKCMDVSENCGVLSEALISPRKTLSRPRSGGAWKDRKTNKNAGSRRNSFHFERTPHSSRSSIPPGENNLKHTTSEISIADSGYSMASSDVSHRVESPVPRLNLQAEETSDIGQMESDRTEDKTLLELVCDELPDVQQTSEGLPEKRKQEEKMDLEIVANTKEIQKSKIKRKPNPSQSAPFAPLCFNVNARPPDGYIYYFAYGADMNPSRWFLFVVGSDIEAGAFANIEFNPFCSTEGCIYQITPQELELLDKFVGYPEHYEHLMLPVWMTNSLEGDKLGVAQYCVPAVMYIAQQKWIAKDNEKLNCDYALTQCIKSSDLVTPNYRDHLVNKAGTIEIQS</sequence>
<feature type="region of interest" description="Disordered" evidence="2">
    <location>
        <begin position="395"/>
        <end position="710"/>
    </location>
</feature>
<feature type="compositionally biased region" description="Polar residues" evidence="2">
    <location>
        <begin position="397"/>
        <end position="416"/>
    </location>
</feature>
<dbReference type="InterPro" id="IPR036568">
    <property type="entry name" value="GGCT-like_sf"/>
</dbReference>
<organism evidence="3">
    <name type="scientific">Magallana gigas</name>
    <name type="common">Pacific oyster</name>
    <name type="synonym">Crassostrea gigas</name>
    <dbReference type="NCBI Taxonomy" id="29159"/>
    <lineage>
        <taxon>Eukaryota</taxon>
        <taxon>Metazoa</taxon>
        <taxon>Spiralia</taxon>
        <taxon>Lophotrochozoa</taxon>
        <taxon>Mollusca</taxon>
        <taxon>Bivalvia</taxon>
        <taxon>Autobranchia</taxon>
        <taxon>Pteriomorphia</taxon>
        <taxon>Ostreida</taxon>
        <taxon>Ostreoidea</taxon>
        <taxon>Ostreidae</taxon>
        <taxon>Magallana</taxon>
    </lineage>
</organism>